<dbReference type="PATRIC" id="fig|667014.3.peg.1182"/>
<dbReference type="NCBIfam" id="NF001453">
    <property type="entry name" value="PRK00312.1"/>
    <property type="match status" value="1"/>
</dbReference>
<dbReference type="HAMAP" id="MF_00090">
    <property type="entry name" value="PIMT"/>
    <property type="match status" value="1"/>
</dbReference>
<evidence type="ECO:0000256" key="2">
    <source>
        <dbReference type="ARBA" id="ARBA00005369"/>
    </source>
</evidence>
<protein>
    <recommendedName>
        <fullName evidence="7">Protein-L-isoaspartate O-methyltransferase</fullName>
        <ecNumber evidence="7">2.1.1.77</ecNumber>
    </recommendedName>
    <alternativeName>
        <fullName evidence="7">L-isoaspartyl protein carboxyl methyltransferase</fullName>
    </alternativeName>
    <alternativeName>
        <fullName evidence="7">Protein L-isoaspartyl methyltransferase</fullName>
    </alternativeName>
    <alternativeName>
        <fullName evidence="7">Protein-beta-aspartate methyltransferase</fullName>
        <shortName evidence="7">PIMT</shortName>
    </alternativeName>
</protein>
<dbReference type="InterPro" id="IPR029063">
    <property type="entry name" value="SAM-dependent_MTases_sf"/>
</dbReference>
<comment type="catalytic activity">
    <reaction evidence="7">
        <text>[protein]-L-isoaspartate + S-adenosyl-L-methionine = [protein]-L-isoaspartate alpha-methyl ester + S-adenosyl-L-homocysteine</text>
        <dbReference type="Rhea" id="RHEA:12705"/>
        <dbReference type="Rhea" id="RHEA-COMP:12143"/>
        <dbReference type="Rhea" id="RHEA-COMP:12144"/>
        <dbReference type="ChEBI" id="CHEBI:57856"/>
        <dbReference type="ChEBI" id="CHEBI:59789"/>
        <dbReference type="ChEBI" id="CHEBI:90596"/>
        <dbReference type="ChEBI" id="CHEBI:90598"/>
        <dbReference type="EC" id="2.1.1.77"/>
    </reaction>
</comment>
<evidence type="ECO:0000256" key="5">
    <source>
        <dbReference type="ARBA" id="ARBA00022679"/>
    </source>
</evidence>
<dbReference type="PANTHER" id="PTHR11579">
    <property type="entry name" value="PROTEIN-L-ISOASPARTATE O-METHYLTRANSFERASE"/>
    <property type="match status" value="1"/>
</dbReference>
<dbReference type="GO" id="GO:0005737">
    <property type="term" value="C:cytoplasm"/>
    <property type="evidence" value="ECO:0007669"/>
    <property type="project" value="UniProtKB-SubCell"/>
</dbReference>
<dbReference type="InParanoid" id="F8A824"/>
<dbReference type="InterPro" id="IPR000682">
    <property type="entry name" value="PCMT"/>
</dbReference>
<evidence type="ECO:0000256" key="6">
    <source>
        <dbReference type="ARBA" id="ARBA00022691"/>
    </source>
</evidence>
<sequence length="219" mass="24293">MNINEPDIYQKARERMVQTQIAARGIKDPRVLAAMLKVPRHLFVEEALKDQAYGDYPLPIGEGQTISQPYIVALMTEALELKGPEKVLEIGTGSGYQAAILAELARWVYSIERYPSLARRAKKILESLGYNNVIIKVGDGTKGWPEAAPFDAIIVTAAGPKIPEPLIEQLKDGGRLVMPVGDEWSQYLIKVTKKGDQLIKENLGAVRFVKLVGEYGFEE</sequence>
<dbReference type="KEGG" id="tid:Thein_1148"/>
<reference evidence="9" key="1">
    <citation type="submission" date="2011-04" db="EMBL/GenBank/DDBJ databases">
        <title>The complete genome of Thermodesulfatator indicus DSM 15286.</title>
        <authorList>
            <person name="Lucas S."/>
            <person name="Copeland A."/>
            <person name="Lapidus A."/>
            <person name="Bruce D."/>
            <person name="Goodwin L."/>
            <person name="Pitluck S."/>
            <person name="Peters L."/>
            <person name="Kyrpides N."/>
            <person name="Mavromatis K."/>
            <person name="Pagani I."/>
            <person name="Ivanova N."/>
            <person name="Saunders L."/>
            <person name="Detter J.C."/>
            <person name="Tapia R."/>
            <person name="Han C."/>
            <person name="Land M."/>
            <person name="Hauser L."/>
            <person name="Markowitz V."/>
            <person name="Cheng J.-F."/>
            <person name="Hugenholtz P."/>
            <person name="Woyke T."/>
            <person name="Wu D."/>
            <person name="Spring S."/>
            <person name="Schroeder M."/>
            <person name="Brambilla E."/>
            <person name="Klenk H.-P."/>
            <person name="Eisen J.A."/>
        </authorList>
    </citation>
    <scope>NUCLEOTIDE SEQUENCE [LARGE SCALE GENOMIC DNA]</scope>
    <source>
        <strain evidence="9">DSM 15286 / JCM 11887 / CIR29812</strain>
    </source>
</reference>
<dbReference type="Pfam" id="PF01135">
    <property type="entry name" value="PCMT"/>
    <property type="match status" value="1"/>
</dbReference>
<dbReference type="CDD" id="cd02440">
    <property type="entry name" value="AdoMet_MTases"/>
    <property type="match status" value="1"/>
</dbReference>
<dbReference type="HOGENOM" id="CLU_055432_2_0_0"/>
<dbReference type="PROSITE" id="PS01279">
    <property type="entry name" value="PCMT"/>
    <property type="match status" value="1"/>
</dbReference>
<keyword evidence="4 7" id="KW-0489">Methyltransferase</keyword>
<organism evidence="8 9">
    <name type="scientific">Thermodesulfatator indicus (strain DSM 15286 / JCM 11887 / CIR29812)</name>
    <dbReference type="NCBI Taxonomy" id="667014"/>
    <lineage>
        <taxon>Bacteria</taxon>
        <taxon>Pseudomonadati</taxon>
        <taxon>Thermodesulfobacteriota</taxon>
        <taxon>Thermodesulfobacteria</taxon>
        <taxon>Thermodesulfobacteriales</taxon>
        <taxon>Thermodesulfatatoraceae</taxon>
        <taxon>Thermodesulfatator</taxon>
    </lineage>
</organism>
<reference evidence="8 9" key="2">
    <citation type="journal article" date="2012" name="Stand. Genomic Sci.">
        <title>Complete genome sequence of the thermophilic sulfate-reducing ocean bacterium Thermodesulfatator indicus type strain (CIR29812(T)).</title>
        <authorList>
            <person name="Anderson I."/>
            <person name="Saunders E."/>
            <person name="Lapidus A."/>
            <person name="Nolan M."/>
            <person name="Lucas S."/>
            <person name="Tice H."/>
            <person name="Del Rio T.G."/>
            <person name="Cheng J.F."/>
            <person name="Han C."/>
            <person name="Tapia R."/>
            <person name="Goodwin L.A."/>
            <person name="Pitluck S."/>
            <person name="Liolios K."/>
            <person name="Mavromatis K."/>
            <person name="Pagani I."/>
            <person name="Ivanova N."/>
            <person name="Mikhailova N."/>
            <person name="Pati A."/>
            <person name="Chen A."/>
            <person name="Palaniappan K."/>
            <person name="Land M."/>
            <person name="Hauser L."/>
            <person name="Jeffries C.D."/>
            <person name="Chang Y.J."/>
            <person name="Brambilla E.M."/>
            <person name="Rohde M."/>
            <person name="Spring S."/>
            <person name="Goker M."/>
            <person name="Detter J.C."/>
            <person name="Woyke T."/>
            <person name="Bristow J."/>
            <person name="Eisen J.A."/>
            <person name="Markowitz V."/>
            <person name="Hugenholtz P."/>
            <person name="Kyrpides N.C."/>
            <person name="Klenk H.P."/>
        </authorList>
    </citation>
    <scope>NUCLEOTIDE SEQUENCE [LARGE SCALE GENOMIC DNA]</scope>
    <source>
        <strain evidence="9">DSM 15286 / JCM 11887 / CIR29812</strain>
    </source>
</reference>
<dbReference type="NCBIfam" id="TIGR00080">
    <property type="entry name" value="pimt"/>
    <property type="match status" value="1"/>
</dbReference>
<keyword evidence="9" id="KW-1185">Reference proteome</keyword>
<evidence type="ECO:0000256" key="3">
    <source>
        <dbReference type="ARBA" id="ARBA00022490"/>
    </source>
</evidence>
<evidence type="ECO:0000313" key="8">
    <source>
        <dbReference type="EMBL" id="AEH45017.1"/>
    </source>
</evidence>
<comment type="similarity">
    <text evidence="2 7">Belongs to the methyltransferase superfamily. L-isoaspartyl/D-aspartyl protein methyltransferase family.</text>
</comment>
<dbReference type="OrthoDB" id="4035289at2"/>
<keyword evidence="6 7" id="KW-0949">S-adenosyl-L-methionine</keyword>
<dbReference type="AlphaFoldDB" id="F8A824"/>
<dbReference type="GO" id="GO:0030091">
    <property type="term" value="P:protein repair"/>
    <property type="evidence" value="ECO:0007669"/>
    <property type="project" value="UniProtKB-UniRule"/>
</dbReference>
<feature type="active site" evidence="7">
    <location>
        <position position="67"/>
    </location>
</feature>
<comment type="function">
    <text evidence="7">Catalyzes the methyl esterification of L-isoaspartyl residues in peptides and proteins that result from spontaneous decomposition of normal L-aspartyl and L-asparaginyl residues. It plays a role in the repair and/or degradation of damaged proteins.</text>
</comment>
<dbReference type="Gene3D" id="3.40.50.150">
    <property type="entry name" value="Vaccinia Virus protein VP39"/>
    <property type="match status" value="1"/>
</dbReference>
<evidence type="ECO:0000256" key="7">
    <source>
        <dbReference type="HAMAP-Rule" id="MF_00090"/>
    </source>
</evidence>
<dbReference type="PaxDb" id="667014-Thein_1148"/>
<evidence type="ECO:0000256" key="4">
    <source>
        <dbReference type="ARBA" id="ARBA00022603"/>
    </source>
</evidence>
<keyword evidence="3 7" id="KW-0963">Cytoplasm</keyword>
<dbReference type="EMBL" id="CP002683">
    <property type="protein sequence ID" value="AEH45017.1"/>
    <property type="molecule type" value="Genomic_DNA"/>
</dbReference>
<proteinExistence type="inferred from homology"/>
<dbReference type="GO" id="GO:0032259">
    <property type="term" value="P:methylation"/>
    <property type="evidence" value="ECO:0007669"/>
    <property type="project" value="UniProtKB-KW"/>
</dbReference>
<dbReference type="PANTHER" id="PTHR11579:SF0">
    <property type="entry name" value="PROTEIN-L-ISOASPARTATE(D-ASPARTATE) O-METHYLTRANSFERASE"/>
    <property type="match status" value="1"/>
</dbReference>
<dbReference type="GO" id="GO:0004719">
    <property type="term" value="F:protein-L-isoaspartate (D-aspartate) O-methyltransferase activity"/>
    <property type="evidence" value="ECO:0007669"/>
    <property type="project" value="UniProtKB-UniRule"/>
</dbReference>
<dbReference type="STRING" id="667014.Thein_1148"/>
<evidence type="ECO:0000313" key="9">
    <source>
        <dbReference type="Proteomes" id="UP000006793"/>
    </source>
</evidence>
<comment type="subcellular location">
    <subcellularLocation>
        <location evidence="1 7">Cytoplasm</location>
    </subcellularLocation>
</comment>
<accession>F8A824</accession>
<dbReference type="FunFam" id="3.40.50.150:FF:000010">
    <property type="entry name" value="Protein-L-isoaspartate O-methyltransferase"/>
    <property type="match status" value="1"/>
</dbReference>
<dbReference type="RefSeq" id="WP_013907759.1">
    <property type="nucleotide sequence ID" value="NC_015681.1"/>
</dbReference>
<dbReference type="SUPFAM" id="SSF53335">
    <property type="entry name" value="S-adenosyl-L-methionine-dependent methyltransferases"/>
    <property type="match status" value="1"/>
</dbReference>
<dbReference type="Proteomes" id="UP000006793">
    <property type="component" value="Chromosome"/>
</dbReference>
<dbReference type="FunCoup" id="F8A824">
    <property type="interactions" value="329"/>
</dbReference>
<keyword evidence="5 7" id="KW-0808">Transferase</keyword>
<dbReference type="eggNOG" id="COG2518">
    <property type="taxonomic scope" value="Bacteria"/>
</dbReference>
<dbReference type="EC" id="2.1.1.77" evidence="7"/>
<gene>
    <name evidence="7" type="primary">pcm</name>
    <name evidence="8" type="ordered locus">Thein_1148</name>
</gene>
<evidence type="ECO:0000256" key="1">
    <source>
        <dbReference type="ARBA" id="ARBA00004496"/>
    </source>
</evidence>
<name>F8A824_THEID</name>